<dbReference type="Proteomes" id="UP000095280">
    <property type="component" value="Unplaced"/>
</dbReference>
<evidence type="ECO:0000256" key="1">
    <source>
        <dbReference type="SAM" id="MobiDB-lite"/>
    </source>
</evidence>
<sequence>MRIFCSTGTQTGPAELKAVSLQLEQHNSHSSQVNSNSRGCRATRARCSTHSSAHTAALSASDRAAFSASENVDSHVTRKSSRTQRRTGPGLRAAGSPRIERLCGSASARSSSRPSRSYCDGSLTSSTERKQMGQLKFTSSSDSMTPRERSASTDLGHREHSRQLLQEGPLVSVQEVEQDAPLIVGMSLSTTSTELQLWLLAYLARTLRMRWDTRVGAVESRCCSRSRRSRRDPAIRSDVWAATAASMKGLKRCRELAWLRELLL</sequence>
<evidence type="ECO:0000313" key="2">
    <source>
        <dbReference type="Proteomes" id="UP000095280"/>
    </source>
</evidence>
<reference evidence="3" key="1">
    <citation type="submission" date="2016-11" db="UniProtKB">
        <authorList>
            <consortium name="WormBaseParasite"/>
        </authorList>
    </citation>
    <scope>IDENTIFICATION</scope>
</reference>
<dbReference type="AlphaFoldDB" id="A0A1I8FK02"/>
<feature type="region of interest" description="Disordered" evidence="1">
    <location>
        <begin position="59"/>
        <end position="162"/>
    </location>
</feature>
<evidence type="ECO:0000313" key="3">
    <source>
        <dbReference type="WBParaSite" id="maker-unitig_38162-snap-gene-0.2-mRNA-1"/>
    </source>
</evidence>
<organism evidence="2 3">
    <name type="scientific">Macrostomum lignano</name>
    <dbReference type="NCBI Taxonomy" id="282301"/>
    <lineage>
        <taxon>Eukaryota</taxon>
        <taxon>Metazoa</taxon>
        <taxon>Spiralia</taxon>
        <taxon>Lophotrochozoa</taxon>
        <taxon>Platyhelminthes</taxon>
        <taxon>Rhabditophora</taxon>
        <taxon>Macrostomorpha</taxon>
        <taxon>Macrostomida</taxon>
        <taxon>Macrostomidae</taxon>
        <taxon>Macrostomum</taxon>
    </lineage>
</organism>
<feature type="compositionally biased region" description="Basic and acidic residues" evidence="1">
    <location>
        <begin position="145"/>
        <end position="162"/>
    </location>
</feature>
<dbReference type="WBParaSite" id="maker-unitig_38162-snap-gene-0.2-mRNA-1">
    <property type="protein sequence ID" value="maker-unitig_38162-snap-gene-0.2-mRNA-1"/>
    <property type="gene ID" value="maker-unitig_38162-snap-gene-0.2"/>
</dbReference>
<name>A0A1I8FK02_9PLAT</name>
<protein>
    <submittedName>
        <fullName evidence="3">Uncharacterized protein</fullName>
    </submittedName>
</protein>
<keyword evidence="2" id="KW-1185">Reference proteome</keyword>
<proteinExistence type="predicted"/>
<accession>A0A1I8FK02</accession>
<feature type="compositionally biased region" description="Low complexity" evidence="1">
    <location>
        <begin position="105"/>
        <end position="117"/>
    </location>
</feature>